<gene>
    <name evidence="4" type="ORF">C2G38_2175144</name>
</gene>
<comment type="caution">
    <text evidence="4">The sequence shown here is derived from an EMBL/GenBank/DDBJ whole genome shotgun (WGS) entry which is preliminary data.</text>
</comment>
<name>A0A397VLS3_9GLOM</name>
<organism evidence="4 5">
    <name type="scientific">Gigaspora rosea</name>
    <dbReference type="NCBI Taxonomy" id="44941"/>
    <lineage>
        <taxon>Eukaryota</taxon>
        <taxon>Fungi</taxon>
        <taxon>Fungi incertae sedis</taxon>
        <taxon>Mucoromycota</taxon>
        <taxon>Glomeromycotina</taxon>
        <taxon>Glomeromycetes</taxon>
        <taxon>Diversisporales</taxon>
        <taxon>Gigasporaceae</taxon>
        <taxon>Gigaspora</taxon>
    </lineage>
</organism>
<dbReference type="AlphaFoldDB" id="A0A397VLS3"/>
<accession>A0A397VLS3</accession>
<dbReference type="OrthoDB" id="2383368at2759"/>
<evidence type="ECO:0000256" key="3">
    <source>
        <dbReference type="SAM" id="SignalP"/>
    </source>
</evidence>
<feature type="transmembrane region" description="Helical" evidence="2">
    <location>
        <begin position="251"/>
        <end position="272"/>
    </location>
</feature>
<keyword evidence="2" id="KW-1133">Transmembrane helix</keyword>
<feature type="region of interest" description="Disordered" evidence="1">
    <location>
        <begin position="317"/>
        <end position="339"/>
    </location>
</feature>
<evidence type="ECO:0000256" key="2">
    <source>
        <dbReference type="SAM" id="Phobius"/>
    </source>
</evidence>
<protein>
    <submittedName>
        <fullName evidence="4">Uncharacterized protein</fullName>
    </submittedName>
</protein>
<keyword evidence="2" id="KW-0812">Transmembrane</keyword>
<dbReference type="EMBL" id="QKWP01000331">
    <property type="protein sequence ID" value="RIB21969.1"/>
    <property type="molecule type" value="Genomic_DNA"/>
</dbReference>
<dbReference type="Proteomes" id="UP000266673">
    <property type="component" value="Unassembled WGS sequence"/>
</dbReference>
<proteinExistence type="predicted"/>
<evidence type="ECO:0000256" key="1">
    <source>
        <dbReference type="SAM" id="MobiDB-lite"/>
    </source>
</evidence>
<reference evidence="4 5" key="1">
    <citation type="submission" date="2018-06" db="EMBL/GenBank/DDBJ databases">
        <title>Comparative genomics reveals the genomic features of Rhizophagus irregularis, R. cerebriforme, R. diaphanum and Gigaspora rosea, and their symbiotic lifestyle signature.</title>
        <authorList>
            <person name="Morin E."/>
            <person name="San Clemente H."/>
            <person name="Chen E.C.H."/>
            <person name="De La Providencia I."/>
            <person name="Hainaut M."/>
            <person name="Kuo A."/>
            <person name="Kohler A."/>
            <person name="Murat C."/>
            <person name="Tang N."/>
            <person name="Roy S."/>
            <person name="Loubradou J."/>
            <person name="Henrissat B."/>
            <person name="Grigoriev I.V."/>
            <person name="Corradi N."/>
            <person name="Roux C."/>
            <person name="Martin F.M."/>
        </authorList>
    </citation>
    <scope>NUCLEOTIDE SEQUENCE [LARGE SCALE GENOMIC DNA]</scope>
    <source>
        <strain evidence="4 5">DAOM 194757</strain>
    </source>
</reference>
<sequence>MWCLLLVILFNSLQVNGGLQFSNCVGNLNYQGIISYNATHNLALNSGWTYACYNGQCSTFPFAYSSFPVIDITFQCAGINQSIFCITTGSSLTGAYGGICGGILGDIPATNFQVLPNTECPTHNAVSNALLIGPTTDSAFTWLRCNSEFDKCTAINNVIVNNGWATTNCGHGYLYYSFMCFADNGGLVCVGGHDFAAVVNKTVVTSIYIGFNGFGTKCMFQVVAGLSNTLLPGILNQHNQNTFCEDYPIKLIVTTIPLGVLLLLAIILVFYYRHKASQAHAYGAAYSTHYIQHQVLYQRVRAHAMVLGAMNERGREGWEPDYNRAPKRTSDKTSEERKH</sequence>
<keyword evidence="3" id="KW-0732">Signal</keyword>
<evidence type="ECO:0000313" key="5">
    <source>
        <dbReference type="Proteomes" id="UP000266673"/>
    </source>
</evidence>
<feature type="signal peptide" evidence="3">
    <location>
        <begin position="1"/>
        <end position="17"/>
    </location>
</feature>
<feature type="chain" id="PRO_5017407712" evidence="3">
    <location>
        <begin position="18"/>
        <end position="339"/>
    </location>
</feature>
<keyword evidence="2" id="KW-0472">Membrane</keyword>
<keyword evidence="5" id="KW-1185">Reference proteome</keyword>
<evidence type="ECO:0000313" key="4">
    <source>
        <dbReference type="EMBL" id="RIB21969.1"/>
    </source>
</evidence>